<name>A0A8K0RB99_9PLEO</name>
<organism evidence="1 2">
    <name type="scientific">Paraphoma chrysanthemicola</name>
    <dbReference type="NCBI Taxonomy" id="798071"/>
    <lineage>
        <taxon>Eukaryota</taxon>
        <taxon>Fungi</taxon>
        <taxon>Dikarya</taxon>
        <taxon>Ascomycota</taxon>
        <taxon>Pezizomycotina</taxon>
        <taxon>Dothideomycetes</taxon>
        <taxon>Pleosporomycetidae</taxon>
        <taxon>Pleosporales</taxon>
        <taxon>Pleosporineae</taxon>
        <taxon>Phaeosphaeriaceae</taxon>
        <taxon>Paraphoma</taxon>
    </lineage>
</organism>
<gene>
    <name evidence="1" type="ORF">FB567DRAFT_546731</name>
</gene>
<evidence type="ECO:0000313" key="1">
    <source>
        <dbReference type="EMBL" id="KAH7090545.1"/>
    </source>
</evidence>
<dbReference type="AlphaFoldDB" id="A0A8K0RB99"/>
<accession>A0A8K0RB99</accession>
<sequence>MHDKTALVINDEDGLVVGVSWGWRGDDRSAICLRATRCECECGSAEGRREFRNRDREQLFLLPQVRQSVDVFVQIVTDFNRSTRPRRSGVAAEHHRACRSPDSQDPITRRHIDFLIALEVVIRHSPATPPVFNGLTMLHDPRRIRSMSLGFSRPFPCVPLADLRPTRPPSRVPDRLRVLCQAYPSSNVICKARCSISSAQTDPAILIASKPFLISANASKFSCCRSSRARVSCCKPYSCSVRWCRDDPRPNVYAKALQNAPIAPCLAPASRPRYLRYLAQDDPETYQRNGGTPAMLAPEVVPGPTRAHEIDLAMRCAHSRRCAPCDMNSAWSPVQQLTLCDGMPDIDMSREASRSAVTDLSDIAATEVEDVLALGWGVDTKPTLLVPCVCSASSGEGHNGLRTWRMGYSVENMLLEGPAPGMDAVELQTGCV</sequence>
<keyword evidence="2" id="KW-1185">Reference proteome</keyword>
<protein>
    <submittedName>
        <fullName evidence="1">Uncharacterized protein</fullName>
    </submittedName>
</protein>
<proteinExistence type="predicted"/>
<evidence type="ECO:0000313" key="2">
    <source>
        <dbReference type="Proteomes" id="UP000813461"/>
    </source>
</evidence>
<reference evidence="1" key="1">
    <citation type="journal article" date="2021" name="Nat. Commun.">
        <title>Genetic determinants of endophytism in the Arabidopsis root mycobiome.</title>
        <authorList>
            <person name="Mesny F."/>
            <person name="Miyauchi S."/>
            <person name="Thiergart T."/>
            <person name="Pickel B."/>
            <person name="Atanasova L."/>
            <person name="Karlsson M."/>
            <person name="Huettel B."/>
            <person name="Barry K.W."/>
            <person name="Haridas S."/>
            <person name="Chen C."/>
            <person name="Bauer D."/>
            <person name="Andreopoulos W."/>
            <person name="Pangilinan J."/>
            <person name="LaButti K."/>
            <person name="Riley R."/>
            <person name="Lipzen A."/>
            <person name="Clum A."/>
            <person name="Drula E."/>
            <person name="Henrissat B."/>
            <person name="Kohler A."/>
            <person name="Grigoriev I.V."/>
            <person name="Martin F.M."/>
            <person name="Hacquard S."/>
        </authorList>
    </citation>
    <scope>NUCLEOTIDE SEQUENCE</scope>
    <source>
        <strain evidence="1">MPI-SDFR-AT-0120</strain>
    </source>
</reference>
<comment type="caution">
    <text evidence="1">The sequence shown here is derived from an EMBL/GenBank/DDBJ whole genome shotgun (WGS) entry which is preliminary data.</text>
</comment>
<dbReference type="EMBL" id="JAGMVJ010000005">
    <property type="protein sequence ID" value="KAH7090545.1"/>
    <property type="molecule type" value="Genomic_DNA"/>
</dbReference>
<dbReference type="Proteomes" id="UP000813461">
    <property type="component" value="Unassembled WGS sequence"/>
</dbReference>